<sequence length="155" mass="18229">MLITVGGAEEKLRELNSKVLLAQTKDKALKKRFNVSMVPAVWLFVNGKPMYRHWAWEYDDVFDFAHSFDTMSQPAGFIFRSYIWLRSLYRFGIKAVFKSLKMEADHPVQVYAPYMLLPMLLFLLIMLLVSVVLIYVQIIQICRARRRFMELKKAA</sequence>
<evidence type="ECO:0000313" key="2">
    <source>
        <dbReference type="EMBL" id="CAK8986124.1"/>
    </source>
</evidence>
<gene>
    <name evidence="2" type="ORF">SCF082_LOCUS422</name>
</gene>
<dbReference type="EMBL" id="CAXAMM010000137">
    <property type="protein sequence ID" value="CAK8986124.1"/>
    <property type="molecule type" value="Genomic_DNA"/>
</dbReference>
<dbReference type="Proteomes" id="UP001642464">
    <property type="component" value="Unassembled WGS sequence"/>
</dbReference>
<evidence type="ECO:0008006" key="4">
    <source>
        <dbReference type="Google" id="ProtNLM"/>
    </source>
</evidence>
<keyword evidence="1" id="KW-0812">Transmembrane</keyword>
<dbReference type="SUPFAM" id="SSF52833">
    <property type="entry name" value="Thioredoxin-like"/>
    <property type="match status" value="1"/>
</dbReference>
<protein>
    <recommendedName>
        <fullName evidence="4">Thioredoxin domain-containing protein</fullName>
    </recommendedName>
</protein>
<keyword evidence="1" id="KW-1133">Transmembrane helix</keyword>
<proteinExistence type="predicted"/>
<reference evidence="2 3" key="1">
    <citation type="submission" date="2024-02" db="EMBL/GenBank/DDBJ databases">
        <authorList>
            <person name="Chen Y."/>
            <person name="Shah S."/>
            <person name="Dougan E. K."/>
            <person name="Thang M."/>
            <person name="Chan C."/>
        </authorList>
    </citation>
    <scope>NUCLEOTIDE SEQUENCE [LARGE SCALE GENOMIC DNA]</scope>
</reference>
<accession>A0ABP0HA09</accession>
<keyword evidence="1" id="KW-0472">Membrane</keyword>
<keyword evidence="3" id="KW-1185">Reference proteome</keyword>
<comment type="caution">
    <text evidence="2">The sequence shown here is derived from an EMBL/GenBank/DDBJ whole genome shotgun (WGS) entry which is preliminary data.</text>
</comment>
<evidence type="ECO:0000313" key="3">
    <source>
        <dbReference type="Proteomes" id="UP001642464"/>
    </source>
</evidence>
<evidence type="ECO:0000256" key="1">
    <source>
        <dbReference type="SAM" id="Phobius"/>
    </source>
</evidence>
<dbReference type="InterPro" id="IPR036249">
    <property type="entry name" value="Thioredoxin-like_sf"/>
</dbReference>
<organism evidence="2 3">
    <name type="scientific">Durusdinium trenchii</name>
    <dbReference type="NCBI Taxonomy" id="1381693"/>
    <lineage>
        <taxon>Eukaryota</taxon>
        <taxon>Sar</taxon>
        <taxon>Alveolata</taxon>
        <taxon>Dinophyceae</taxon>
        <taxon>Suessiales</taxon>
        <taxon>Symbiodiniaceae</taxon>
        <taxon>Durusdinium</taxon>
    </lineage>
</organism>
<name>A0ABP0HA09_9DINO</name>
<feature type="transmembrane region" description="Helical" evidence="1">
    <location>
        <begin position="115"/>
        <end position="139"/>
    </location>
</feature>